<dbReference type="AlphaFoldDB" id="A0A645BPL1"/>
<name>A0A645BPL1_9ZZZZ</name>
<gene>
    <name evidence="1" type="ORF">SDC9_114059</name>
</gene>
<dbReference type="EMBL" id="VSSQ01021513">
    <property type="protein sequence ID" value="MPM67142.1"/>
    <property type="molecule type" value="Genomic_DNA"/>
</dbReference>
<sequence length="112" mass="12373">MSVLFVGYESNGQIYHLLPERPPLTLDSIYPCPAADLARFTPAGKTGYLRHLLRTQDLPLAELLAVHLREAIAAHQVEGSDWAAHAVESVVAMLKDDYPQLMDVLTAVSEVY</sequence>
<reference evidence="1" key="1">
    <citation type="submission" date="2019-08" db="EMBL/GenBank/DDBJ databases">
        <authorList>
            <person name="Kucharzyk K."/>
            <person name="Murdoch R.W."/>
            <person name="Higgins S."/>
            <person name="Loffler F."/>
        </authorList>
    </citation>
    <scope>NUCLEOTIDE SEQUENCE</scope>
</reference>
<proteinExistence type="predicted"/>
<comment type="caution">
    <text evidence="1">The sequence shown here is derived from an EMBL/GenBank/DDBJ whole genome shotgun (WGS) entry which is preliminary data.</text>
</comment>
<organism evidence="1">
    <name type="scientific">bioreactor metagenome</name>
    <dbReference type="NCBI Taxonomy" id="1076179"/>
    <lineage>
        <taxon>unclassified sequences</taxon>
        <taxon>metagenomes</taxon>
        <taxon>ecological metagenomes</taxon>
    </lineage>
</organism>
<accession>A0A645BPL1</accession>
<evidence type="ECO:0000313" key="1">
    <source>
        <dbReference type="EMBL" id="MPM67142.1"/>
    </source>
</evidence>
<protein>
    <submittedName>
        <fullName evidence="1">Uncharacterized protein</fullName>
    </submittedName>
</protein>